<comment type="caution">
    <text evidence="3">The sequence shown here is derived from an EMBL/GenBank/DDBJ whole genome shotgun (WGS) entry which is preliminary data.</text>
</comment>
<dbReference type="EMBL" id="JAQAGZ010000024">
    <property type="protein sequence ID" value="MCZ8516500.1"/>
    <property type="molecule type" value="Genomic_DNA"/>
</dbReference>
<accession>A0ABT4QI34</accession>
<proteinExistence type="predicted"/>
<reference evidence="3 4" key="1">
    <citation type="submission" date="2022-12" db="EMBL/GenBank/DDBJ databases">
        <title>Draft genome sequence of Paenibacillus sp. dW9.</title>
        <authorList>
            <person name="Choi E.-W."/>
            <person name="Kim D.-U."/>
        </authorList>
    </citation>
    <scope>NUCLEOTIDE SEQUENCE [LARGE SCALE GENOMIC DNA]</scope>
    <source>
        <strain evidence="4">dW9</strain>
    </source>
</reference>
<protein>
    <submittedName>
        <fullName evidence="3">Glycosyltransferase family 4 protein</fullName>
    </submittedName>
</protein>
<organism evidence="3 4">
    <name type="scientific">Paenibacillus gyeongsangnamensis</name>
    <dbReference type="NCBI Taxonomy" id="3388067"/>
    <lineage>
        <taxon>Bacteria</taxon>
        <taxon>Bacillati</taxon>
        <taxon>Bacillota</taxon>
        <taxon>Bacilli</taxon>
        <taxon>Bacillales</taxon>
        <taxon>Paenibacillaceae</taxon>
        <taxon>Paenibacillus</taxon>
    </lineage>
</organism>
<dbReference type="Pfam" id="PF00534">
    <property type="entry name" value="Glycos_transf_1"/>
    <property type="match status" value="1"/>
</dbReference>
<evidence type="ECO:0000259" key="1">
    <source>
        <dbReference type="Pfam" id="PF00534"/>
    </source>
</evidence>
<evidence type="ECO:0000313" key="3">
    <source>
        <dbReference type="EMBL" id="MCZ8516500.1"/>
    </source>
</evidence>
<dbReference type="PANTHER" id="PTHR12526">
    <property type="entry name" value="GLYCOSYLTRANSFERASE"/>
    <property type="match status" value="1"/>
</dbReference>
<feature type="domain" description="Glycosyltransferase subfamily 4-like N-terminal" evidence="2">
    <location>
        <begin position="1"/>
        <end position="166"/>
    </location>
</feature>
<dbReference type="Pfam" id="PF13439">
    <property type="entry name" value="Glyco_transf_4"/>
    <property type="match status" value="1"/>
</dbReference>
<dbReference type="RefSeq" id="WP_269885037.1">
    <property type="nucleotide sequence ID" value="NZ_JAQAGZ010000024.1"/>
</dbReference>
<dbReference type="InterPro" id="IPR028098">
    <property type="entry name" value="Glyco_trans_4-like_N"/>
</dbReference>
<sequence length="370" mass="42348">MEIHLNEMIMRLKEDYNVTVVASSLNVTNPEGIKFIKIPVIKRPVPLRLILFSIFASLRLLFVKRDILHTTGAIVFNRADFSTVHYCHHGYLKAGGTRADSGVSRFRKWNSDIASFIARTMERIVYHPNRTAKLLAVSNRVREEILADFPYAPEQVGYLPNGVDIDKFTVYESEAKKVLRQQYGVPEDGDILLFMGGDWPRKGLNLVIEAFNKVADQFPELYLLVVGKGEREPYYKMVQPEHQDRVRFTGKQSEPQLWFGMSDIFVFPSSYETFSLVVHEAAAAGMVIISTKVGGVEDLITHHVNGFILERNSDEIASALREILSAPERYRLYGERARARVKQLTWENMHRILIGHYDEHHNGLKEKALT</sequence>
<name>A0ABT4QI34_9BACL</name>
<keyword evidence="4" id="KW-1185">Reference proteome</keyword>
<dbReference type="CDD" id="cd03801">
    <property type="entry name" value="GT4_PimA-like"/>
    <property type="match status" value="1"/>
</dbReference>
<dbReference type="SUPFAM" id="SSF53756">
    <property type="entry name" value="UDP-Glycosyltransferase/glycogen phosphorylase"/>
    <property type="match status" value="1"/>
</dbReference>
<evidence type="ECO:0000313" key="4">
    <source>
        <dbReference type="Proteomes" id="UP001527882"/>
    </source>
</evidence>
<dbReference type="InterPro" id="IPR001296">
    <property type="entry name" value="Glyco_trans_1"/>
</dbReference>
<dbReference type="Gene3D" id="3.40.50.2000">
    <property type="entry name" value="Glycogen Phosphorylase B"/>
    <property type="match status" value="2"/>
</dbReference>
<gene>
    <name evidence="3" type="ORF">O9H85_29755</name>
</gene>
<dbReference type="Proteomes" id="UP001527882">
    <property type="component" value="Unassembled WGS sequence"/>
</dbReference>
<evidence type="ECO:0000259" key="2">
    <source>
        <dbReference type="Pfam" id="PF13439"/>
    </source>
</evidence>
<dbReference type="PANTHER" id="PTHR12526:SF630">
    <property type="entry name" value="GLYCOSYLTRANSFERASE"/>
    <property type="match status" value="1"/>
</dbReference>
<feature type="domain" description="Glycosyl transferase family 1" evidence="1">
    <location>
        <begin position="177"/>
        <end position="339"/>
    </location>
</feature>